<dbReference type="InterPro" id="IPR007715">
    <property type="entry name" value="Coq4"/>
</dbReference>
<feature type="transmembrane region" description="Helical" evidence="9">
    <location>
        <begin position="54"/>
        <end position="73"/>
    </location>
</feature>
<feature type="domain" description="Sugar phosphate transporter" evidence="10">
    <location>
        <begin position="31"/>
        <end position="310"/>
    </location>
</feature>
<comment type="catalytic activity">
    <reaction evidence="8">
        <text>a 4-hydroxy-3-methoxy-5-(all-trans-polyprenyl)benzoate + H(+) = a 2-methoxy-6-(all-trans-polyprenyl)phenol + CO2</text>
        <dbReference type="Rhea" id="RHEA:81179"/>
        <dbReference type="Rhea" id="RHEA-COMP:9551"/>
        <dbReference type="Rhea" id="RHEA-COMP:10931"/>
        <dbReference type="ChEBI" id="CHEBI:15378"/>
        <dbReference type="ChEBI" id="CHEBI:16526"/>
        <dbReference type="ChEBI" id="CHEBI:62731"/>
        <dbReference type="ChEBI" id="CHEBI:84443"/>
        <dbReference type="EC" id="4.1.1.130"/>
    </reaction>
</comment>
<accession>A0A182JZX4</accession>
<comment type="cofactor">
    <cofactor evidence="8">
        <name>Zn(2+)</name>
        <dbReference type="ChEBI" id="CHEBI:29105"/>
    </cofactor>
</comment>
<evidence type="ECO:0000256" key="1">
    <source>
        <dbReference type="ARBA" id="ARBA00022688"/>
    </source>
</evidence>
<feature type="transmembrane region" description="Helical" evidence="9">
    <location>
        <begin position="93"/>
        <end position="113"/>
    </location>
</feature>
<comment type="subunit">
    <text evidence="8">Component of a multi-subunit COQ enzyme complex.</text>
</comment>
<dbReference type="VEuPathDB" id="VectorBase:ACHR004056"/>
<proteinExistence type="inferred from homology"/>
<dbReference type="EC" id="4.1.1.130" evidence="8"/>
<feature type="transmembrane region" description="Helical" evidence="9">
    <location>
        <begin position="292"/>
        <end position="313"/>
    </location>
</feature>
<dbReference type="PANTHER" id="PTHR12922:SF7">
    <property type="entry name" value="UBIQUINONE BIOSYNTHESIS PROTEIN COQ4 HOMOLOG, MITOCHONDRIAL"/>
    <property type="match status" value="1"/>
</dbReference>
<dbReference type="Proteomes" id="UP000075881">
    <property type="component" value="Unassembled WGS sequence"/>
</dbReference>
<dbReference type="Pfam" id="PF03151">
    <property type="entry name" value="TPT"/>
    <property type="match status" value="1"/>
</dbReference>
<keyword evidence="1 8" id="KW-0831">Ubiquinone biosynthesis</keyword>
<feature type="transmembrane region" description="Helical" evidence="9">
    <location>
        <begin position="200"/>
        <end position="222"/>
    </location>
</feature>
<keyword evidence="6 8" id="KW-0472">Membrane</keyword>
<comment type="function">
    <text evidence="8">Lyase that catalyzes the C1-decarboxylation of 4-hydroxy-3-methoxy-5-(all-trans-polyprenyl)benzoic acid into 2-methoxy-6-(all-trans-polyprenyl)phenol during ubiquinone biosynthesis.</text>
</comment>
<evidence type="ECO:0000256" key="5">
    <source>
        <dbReference type="ARBA" id="ARBA00023128"/>
    </source>
</evidence>
<sequence>MMIAYLSKMRSASEMAGGETTQFLKLSSAVFYGLSSFLITVVNKTVLTSYRFPSFLVLSLGQLTASILVLFVAKRLQLVKFPDFSRDIARRIFPLPLIYLGNMMFGLGGTQALSLPMFAALRRFSILLTMLLELLVLGIRPTLAVKVSVFAMVGGALMAALDDLSFNLQGYMYVMITNTLTAANGVYMKKKLDTADMGKYGLMYYNSLFMILPAFVGTWLAGDIERAWQYEGWDDPFFAAQFLLSCVMGFILSYSVILCTQHNSALTTTIVGCLKNISVTYIGMFIGGDYVFSWLNALGINISVAGSLLYTYVTFRKKPNSGGGTGGSGDSTSPDKKLLLPTAGRIDNVHDMIACLGETTGREALEKILHNMRATEEGQQILAEKPRINTRTVDMEALKMLPENTFGYTYVKFMEDNNITPDSRMEVRFLDEPELAYVMTRYRETHDMVHAILDMPTNMLGEVTVKWVEALNTGLPMCYGGAVFGAFRLRPKQRQNYLRKYLPWALRTGNRIKPLMGVYWEKRWEQDVTELRKELNIELMHS</sequence>
<keyword evidence="5 8" id="KW-0496">Mitochondrion</keyword>
<reference evidence="11" key="2">
    <citation type="submission" date="2020-05" db="UniProtKB">
        <authorList>
            <consortium name="EnsemblMetazoa"/>
        </authorList>
    </citation>
    <scope>IDENTIFICATION</scope>
    <source>
        <strain evidence="11">ACHKN1017</strain>
    </source>
</reference>
<name>A0A182JZX4_9DIPT</name>
<evidence type="ECO:0000256" key="8">
    <source>
        <dbReference type="HAMAP-Rule" id="MF_03111"/>
    </source>
</evidence>
<comment type="pathway">
    <text evidence="8">Cofactor biosynthesis; ubiquinone biosynthesis.</text>
</comment>
<dbReference type="GO" id="GO:0120539">
    <property type="term" value="F:4-hydroxy-3-methoxy-5-polyprenylbenzoate decarboxylase activity"/>
    <property type="evidence" value="ECO:0007669"/>
    <property type="project" value="UniProtKB-EC"/>
</dbReference>
<keyword evidence="4 8" id="KW-0862">Zinc</keyword>
<feature type="binding site" evidence="8">
    <location>
        <position position="446"/>
    </location>
    <ligand>
        <name>Zn(2+)</name>
        <dbReference type="ChEBI" id="CHEBI:29105"/>
    </ligand>
</feature>
<feature type="binding site" evidence="8">
    <location>
        <position position="462"/>
    </location>
    <ligand>
        <name>Zn(2+)</name>
        <dbReference type="ChEBI" id="CHEBI:29105"/>
    </ligand>
</feature>
<feature type="transmembrane region" description="Helical" evidence="9">
    <location>
        <begin position="168"/>
        <end position="188"/>
    </location>
</feature>
<dbReference type="HAMAP" id="MF_03111">
    <property type="entry name" value="Coq4"/>
    <property type="match status" value="1"/>
</dbReference>
<keyword evidence="7 8" id="KW-0456">Lyase</keyword>
<dbReference type="EnsemblMetazoa" id="ACHR004056-RA">
    <property type="protein sequence ID" value="ACHR004056-PA"/>
    <property type="gene ID" value="ACHR004056"/>
</dbReference>
<dbReference type="UniPathway" id="UPA00232"/>
<keyword evidence="9" id="KW-1133">Transmembrane helix</keyword>
<feature type="transmembrane region" description="Helical" evidence="9">
    <location>
        <begin position="265"/>
        <end position="286"/>
    </location>
</feature>
<dbReference type="InterPro" id="IPR027540">
    <property type="entry name" value="Coq4_euk"/>
</dbReference>
<keyword evidence="9" id="KW-0812">Transmembrane</keyword>
<evidence type="ECO:0000256" key="9">
    <source>
        <dbReference type="SAM" id="Phobius"/>
    </source>
</evidence>
<evidence type="ECO:0000256" key="2">
    <source>
        <dbReference type="ARBA" id="ARBA00022723"/>
    </source>
</evidence>
<feature type="binding site" evidence="8">
    <location>
        <position position="447"/>
    </location>
    <ligand>
        <name>Zn(2+)</name>
        <dbReference type="ChEBI" id="CHEBI:29105"/>
    </ligand>
</feature>
<keyword evidence="2 8" id="KW-0479">Metal-binding</keyword>
<feature type="transmembrane region" description="Helical" evidence="9">
    <location>
        <begin position="23"/>
        <end position="42"/>
    </location>
</feature>
<feature type="binding site" evidence="8">
    <location>
        <position position="450"/>
    </location>
    <ligand>
        <name>Zn(2+)</name>
        <dbReference type="ChEBI" id="CHEBI:29105"/>
    </ligand>
</feature>
<feature type="transmembrane region" description="Helical" evidence="9">
    <location>
        <begin position="237"/>
        <end position="258"/>
    </location>
</feature>
<keyword evidence="3 8" id="KW-0999">Mitochondrion inner membrane</keyword>
<evidence type="ECO:0000256" key="3">
    <source>
        <dbReference type="ARBA" id="ARBA00022792"/>
    </source>
</evidence>
<comment type="subcellular location">
    <subcellularLocation>
        <location evidence="8">Mitochondrion inner membrane</location>
        <topology evidence="8">Peripheral membrane protein</topology>
        <orientation evidence="8">Matrix side</orientation>
    </subcellularLocation>
</comment>
<protein>
    <recommendedName>
        <fullName evidence="8">Ubiquinone biosynthesis protein COQ4 homolog, mitochondrial</fullName>
    </recommendedName>
    <alternativeName>
        <fullName evidence="8">4-hydroxy-3-methoxy-5-polyprenylbenzoate decarboxylase</fullName>
        <ecNumber evidence="8">4.1.1.130</ecNumber>
    </alternativeName>
    <alternativeName>
        <fullName evidence="8">Coenzyme Q biosynthesis protein 4 homolog</fullName>
    </alternativeName>
</protein>
<evidence type="ECO:0000256" key="4">
    <source>
        <dbReference type="ARBA" id="ARBA00022833"/>
    </source>
</evidence>
<keyword evidence="12" id="KW-1185">Reference proteome</keyword>
<dbReference type="PANTHER" id="PTHR12922">
    <property type="entry name" value="UBIQUINONE BIOSYNTHESIS PROTEIN"/>
    <property type="match status" value="1"/>
</dbReference>
<comment type="similarity">
    <text evidence="8">Belongs to the COQ4 family.</text>
</comment>
<evidence type="ECO:0000313" key="12">
    <source>
        <dbReference type="Proteomes" id="UP000075881"/>
    </source>
</evidence>
<dbReference type="STRING" id="43041.A0A182JZX4"/>
<dbReference type="GO" id="GO:0008270">
    <property type="term" value="F:zinc ion binding"/>
    <property type="evidence" value="ECO:0007669"/>
    <property type="project" value="UniProtKB-UniRule"/>
</dbReference>
<organism evidence="11 12">
    <name type="scientific">Anopheles christyi</name>
    <dbReference type="NCBI Taxonomy" id="43041"/>
    <lineage>
        <taxon>Eukaryota</taxon>
        <taxon>Metazoa</taxon>
        <taxon>Ecdysozoa</taxon>
        <taxon>Arthropoda</taxon>
        <taxon>Hexapoda</taxon>
        <taxon>Insecta</taxon>
        <taxon>Pterygota</taxon>
        <taxon>Neoptera</taxon>
        <taxon>Endopterygota</taxon>
        <taxon>Diptera</taxon>
        <taxon>Nematocera</taxon>
        <taxon>Culicoidea</taxon>
        <taxon>Culicidae</taxon>
        <taxon>Anophelinae</taxon>
        <taxon>Anopheles</taxon>
    </lineage>
</organism>
<evidence type="ECO:0000256" key="7">
    <source>
        <dbReference type="ARBA" id="ARBA00023239"/>
    </source>
</evidence>
<evidence type="ECO:0000256" key="6">
    <source>
        <dbReference type="ARBA" id="ARBA00023136"/>
    </source>
</evidence>
<reference evidence="12" key="1">
    <citation type="submission" date="2013-03" db="EMBL/GenBank/DDBJ databases">
        <title>The Genome Sequence of Anopheles christyi ACHKN1017.</title>
        <authorList>
            <consortium name="The Broad Institute Genomics Platform"/>
            <person name="Neafsey D.E."/>
            <person name="Besansky N."/>
            <person name="Walker B."/>
            <person name="Young S.K."/>
            <person name="Zeng Q."/>
            <person name="Gargeya S."/>
            <person name="Fitzgerald M."/>
            <person name="Haas B."/>
            <person name="Abouelleil A."/>
            <person name="Allen A.W."/>
            <person name="Alvarado L."/>
            <person name="Arachchi H.M."/>
            <person name="Berlin A.M."/>
            <person name="Chapman S.B."/>
            <person name="Gainer-Dewar J."/>
            <person name="Goldberg J."/>
            <person name="Griggs A."/>
            <person name="Gujja S."/>
            <person name="Hansen M."/>
            <person name="Howarth C."/>
            <person name="Imamovic A."/>
            <person name="Ireland A."/>
            <person name="Larimer J."/>
            <person name="McCowan C."/>
            <person name="Murphy C."/>
            <person name="Pearson M."/>
            <person name="Poon T.W."/>
            <person name="Priest M."/>
            <person name="Roberts A."/>
            <person name="Saif S."/>
            <person name="Shea T."/>
            <person name="Sisk P."/>
            <person name="Sykes S."/>
            <person name="Wortman J."/>
            <person name="Nusbaum C."/>
            <person name="Birren B."/>
        </authorList>
    </citation>
    <scope>NUCLEOTIDE SEQUENCE [LARGE SCALE GENOMIC DNA]</scope>
    <source>
        <strain evidence="12">ACHKN1017</strain>
    </source>
</reference>
<evidence type="ECO:0000313" key="11">
    <source>
        <dbReference type="EnsemblMetazoa" id="ACHR004056-PA"/>
    </source>
</evidence>
<feature type="transmembrane region" description="Helical" evidence="9">
    <location>
        <begin position="143"/>
        <end position="162"/>
    </location>
</feature>
<dbReference type="Pfam" id="PF05019">
    <property type="entry name" value="Coq4"/>
    <property type="match status" value="1"/>
</dbReference>
<dbReference type="GO" id="GO:0031314">
    <property type="term" value="C:extrinsic component of mitochondrial inner membrane"/>
    <property type="evidence" value="ECO:0007669"/>
    <property type="project" value="UniProtKB-UniRule"/>
</dbReference>
<dbReference type="AlphaFoldDB" id="A0A182JZX4"/>
<evidence type="ECO:0000259" key="10">
    <source>
        <dbReference type="Pfam" id="PF03151"/>
    </source>
</evidence>
<dbReference type="InterPro" id="IPR004853">
    <property type="entry name" value="Sugar_P_trans_dom"/>
</dbReference>